<dbReference type="AlphaFoldDB" id="A0A4Y7Q1J3"/>
<sequence>MLGTSLMQALYSMVNLKNLSLTFDACGDLMTDHPLADLGMLDDHSVAIESLRIEFANQTPYKVIGRLYDSLSFLSPSSVDITMEKLFNDEKYPLDRFFFRNKDHIFPHGSTIRIHVSGMRKTLDSQTSGGLLTELVEGCQIAHTIHLEVPDVSLIRLQSTNWSHFSSLRHLRFKGCDNLTEPEVDELVRNLMCGNAEGMGLQSLEIFSCEKISEEFLVELGDNVGPKLTWKMCDCE</sequence>
<accession>A0A4Y7Q1J3</accession>
<dbReference type="VEuPathDB" id="FungiDB:BD410DRAFT_293912"/>
<dbReference type="Gene3D" id="3.80.10.10">
    <property type="entry name" value="Ribonuclease Inhibitor"/>
    <property type="match status" value="1"/>
</dbReference>
<proteinExistence type="predicted"/>
<dbReference type="Proteomes" id="UP000294933">
    <property type="component" value="Unassembled WGS sequence"/>
</dbReference>
<dbReference type="EMBL" id="ML170180">
    <property type="protein sequence ID" value="TDL21504.1"/>
    <property type="molecule type" value="Genomic_DNA"/>
</dbReference>
<protein>
    <recommendedName>
        <fullName evidence="3">RNI-like protein</fullName>
    </recommendedName>
</protein>
<organism evidence="1 2">
    <name type="scientific">Rickenella mellea</name>
    <dbReference type="NCBI Taxonomy" id="50990"/>
    <lineage>
        <taxon>Eukaryota</taxon>
        <taxon>Fungi</taxon>
        <taxon>Dikarya</taxon>
        <taxon>Basidiomycota</taxon>
        <taxon>Agaricomycotina</taxon>
        <taxon>Agaricomycetes</taxon>
        <taxon>Hymenochaetales</taxon>
        <taxon>Rickenellaceae</taxon>
        <taxon>Rickenella</taxon>
    </lineage>
</organism>
<reference evidence="1 2" key="1">
    <citation type="submission" date="2018-06" db="EMBL/GenBank/DDBJ databases">
        <title>A transcriptomic atlas of mushroom development highlights an independent origin of complex multicellularity.</title>
        <authorList>
            <consortium name="DOE Joint Genome Institute"/>
            <person name="Krizsan K."/>
            <person name="Almasi E."/>
            <person name="Merenyi Z."/>
            <person name="Sahu N."/>
            <person name="Viragh M."/>
            <person name="Koszo T."/>
            <person name="Mondo S."/>
            <person name="Kiss B."/>
            <person name="Balint B."/>
            <person name="Kues U."/>
            <person name="Barry K."/>
            <person name="Hegedus J.C."/>
            <person name="Henrissat B."/>
            <person name="Johnson J."/>
            <person name="Lipzen A."/>
            <person name="Ohm R."/>
            <person name="Nagy I."/>
            <person name="Pangilinan J."/>
            <person name="Yan J."/>
            <person name="Xiong Y."/>
            <person name="Grigoriev I.V."/>
            <person name="Hibbett D.S."/>
            <person name="Nagy L.G."/>
        </authorList>
    </citation>
    <scope>NUCLEOTIDE SEQUENCE [LARGE SCALE GENOMIC DNA]</scope>
    <source>
        <strain evidence="1 2">SZMC22713</strain>
    </source>
</reference>
<dbReference type="InterPro" id="IPR032675">
    <property type="entry name" value="LRR_dom_sf"/>
</dbReference>
<keyword evidence="2" id="KW-1185">Reference proteome</keyword>
<name>A0A4Y7Q1J3_9AGAM</name>
<evidence type="ECO:0000313" key="2">
    <source>
        <dbReference type="Proteomes" id="UP000294933"/>
    </source>
</evidence>
<evidence type="ECO:0008006" key="3">
    <source>
        <dbReference type="Google" id="ProtNLM"/>
    </source>
</evidence>
<gene>
    <name evidence="1" type="ORF">BD410DRAFT_293912</name>
</gene>
<evidence type="ECO:0000313" key="1">
    <source>
        <dbReference type="EMBL" id="TDL21504.1"/>
    </source>
</evidence>